<dbReference type="PROSITE" id="PS51257">
    <property type="entry name" value="PROKAR_LIPOPROTEIN"/>
    <property type="match status" value="1"/>
</dbReference>
<evidence type="ECO:0000313" key="2">
    <source>
        <dbReference type="Proteomes" id="UP000184509"/>
    </source>
</evidence>
<gene>
    <name evidence="1" type="ORF">SAMN05444405_104199</name>
</gene>
<dbReference type="Gene3D" id="2.60.40.1120">
    <property type="entry name" value="Carboxypeptidase-like, regulatory domain"/>
    <property type="match status" value="1"/>
</dbReference>
<dbReference type="Gene3D" id="2.60.40.10">
    <property type="entry name" value="Immunoglobulins"/>
    <property type="match status" value="1"/>
</dbReference>
<dbReference type="SUPFAM" id="SSF49452">
    <property type="entry name" value="Starch-binding domain-like"/>
    <property type="match status" value="1"/>
</dbReference>
<dbReference type="EMBL" id="FQTV01000004">
    <property type="protein sequence ID" value="SHF00091.1"/>
    <property type="molecule type" value="Genomic_DNA"/>
</dbReference>
<dbReference type="InterPro" id="IPR013783">
    <property type="entry name" value="Ig-like_fold"/>
</dbReference>
<name>A0A1M4Y2V8_9BACE</name>
<reference evidence="2" key="1">
    <citation type="submission" date="2016-11" db="EMBL/GenBank/DDBJ databases">
        <authorList>
            <person name="Varghese N."/>
            <person name="Submissions S."/>
        </authorList>
    </citation>
    <scope>NUCLEOTIDE SEQUENCE [LARGE SCALE GENOMIC DNA]</scope>
    <source>
        <strain evidence="2">DSM 26991</strain>
    </source>
</reference>
<dbReference type="SUPFAM" id="SSF49265">
    <property type="entry name" value="Fibronectin type III"/>
    <property type="match status" value="1"/>
</dbReference>
<dbReference type="InterPro" id="IPR036116">
    <property type="entry name" value="FN3_sf"/>
</dbReference>
<proteinExistence type="predicted"/>
<keyword evidence="2" id="KW-1185">Reference proteome</keyword>
<dbReference type="GO" id="GO:0030246">
    <property type="term" value="F:carbohydrate binding"/>
    <property type="evidence" value="ECO:0007669"/>
    <property type="project" value="InterPro"/>
</dbReference>
<evidence type="ECO:0008006" key="3">
    <source>
        <dbReference type="Google" id="ProtNLM"/>
    </source>
</evidence>
<sequence length="216" mass="23831">MKKYLYIIGLIFLIVFTSCESDKLNVTNFGMISGKVMDGDTYLPVSGVMISTTPASLVLLSDAEGKFTIPKIKEGDIAVNLTKKNYLSNSLIVETYGEETTQMDLLMYRDTANIGTITFSDPVPANGAVQVADSSATFSWKVNGLKSNLELTYNIYFFESNSTVQNLLGEDVVLKQVITGILKPKTTYYWYVLAKLNGKVVAFSPTWSFTTGDDDK</sequence>
<accession>A0A1M4Y2V8</accession>
<dbReference type="AlphaFoldDB" id="A0A1M4Y2V8"/>
<dbReference type="RefSeq" id="WP_073399993.1">
    <property type="nucleotide sequence ID" value="NZ_FQTV01000004.1"/>
</dbReference>
<organism evidence="1 2">
    <name type="scientific">Bacteroides luti</name>
    <dbReference type="NCBI Taxonomy" id="1297750"/>
    <lineage>
        <taxon>Bacteria</taxon>
        <taxon>Pseudomonadati</taxon>
        <taxon>Bacteroidota</taxon>
        <taxon>Bacteroidia</taxon>
        <taxon>Bacteroidales</taxon>
        <taxon>Bacteroidaceae</taxon>
        <taxon>Bacteroides</taxon>
    </lineage>
</organism>
<evidence type="ECO:0000313" key="1">
    <source>
        <dbReference type="EMBL" id="SHF00091.1"/>
    </source>
</evidence>
<protein>
    <recommendedName>
        <fullName evidence="3">CarboxypepD_reg-like domain-containing protein</fullName>
    </recommendedName>
</protein>
<dbReference type="OrthoDB" id="9815657at2"/>
<dbReference type="Proteomes" id="UP000184509">
    <property type="component" value="Unassembled WGS sequence"/>
</dbReference>
<dbReference type="STRING" id="1297750.SAMN05444405_104199"/>
<dbReference type="InterPro" id="IPR013784">
    <property type="entry name" value="Carb-bd-like_fold"/>
</dbReference>